<name>A0ABT9W962_9BACL</name>
<sequence>MVNDGARVRSRSSNRDLRKTLSRSRTNTGIHGKLHAETIVIGGGVIGCAIAYELAARGQDVLLIERGRIAEGASCAAAGMIAADSEHFSSPMMLNLAAMSRRLLHEQSEQLSSLSGMHIGFQQNGFITPIRLKNDLRSDSAVPTPRPRDSEIWWDSITAQQEASWLTKDIYGAYYRPLECDVLPVNLTQAYARSAQALGARIVEGVHHVNLRVDANRVQGVETSIGTMTCQHVIVANGIQGEALMKQAGLQLPILPVKGEIAAVQFPDHSGQLAPDKTIYAEDIYIVPKANGEVWIGATVLPGESDLHVTAAGLQKLLERAVSWVPGIAEAQFVRAWAGVRPSTPDGLPYLGACESISGLYTAFGHHRNGILLSAVTGSLLADFIEGKSSEELNVQGCRPERFNKRGILH</sequence>
<dbReference type="SUPFAM" id="SSF51905">
    <property type="entry name" value="FAD/NAD(P)-binding domain"/>
    <property type="match status" value="1"/>
</dbReference>
<organism evidence="8 9">
    <name type="scientific">Paenibacillus tundrae</name>
    <dbReference type="NCBI Taxonomy" id="528187"/>
    <lineage>
        <taxon>Bacteria</taxon>
        <taxon>Bacillati</taxon>
        <taxon>Bacillota</taxon>
        <taxon>Bacilli</taxon>
        <taxon>Bacillales</taxon>
        <taxon>Paenibacillaceae</taxon>
        <taxon>Paenibacillus</taxon>
    </lineage>
</organism>
<dbReference type="InterPro" id="IPR012727">
    <property type="entry name" value="Gly_oxidase_ThiO"/>
</dbReference>
<dbReference type="InterPro" id="IPR006076">
    <property type="entry name" value="FAD-dep_OxRdtase"/>
</dbReference>
<feature type="region of interest" description="Disordered" evidence="6">
    <location>
        <begin position="1"/>
        <end position="24"/>
    </location>
</feature>
<dbReference type="GO" id="GO:0043799">
    <property type="term" value="F:glycine oxidase activity"/>
    <property type="evidence" value="ECO:0007669"/>
    <property type="project" value="UniProtKB-EC"/>
</dbReference>
<feature type="domain" description="FAD dependent oxidoreductase" evidence="7">
    <location>
        <begin position="38"/>
        <end position="383"/>
    </location>
</feature>
<accession>A0ABT9W962</accession>
<dbReference type="Proteomes" id="UP001233836">
    <property type="component" value="Unassembled WGS sequence"/>
</dbReference>
<keyword evidence="3 8" id="KW-0560">Oxidoreductase</keyword>
<evidence type="ECO:0000256" key="2">
    <source>
        <dbReference type="ARBA" id="ARBA00022977"/>
    </source>
</evidence>
<dbReference type="Pfam" id="PF01266">
    <property type="entry name" value="DAO"/>
    <property type="match status" value="1"/>
</dbReference>
<comment type="catalytic activity">
    <reaction evidence="4">
        <text>glycine + O2 + H2O = glyoxylate + H2O2 + NH4(+)</text>
        <dbReference type="Rhea" id="RHEA:11532"/>
        <dbReference type="ChEBI" id="CHEBI:15377"/>
        <dbReference type="ChEBI" id="CHEBI:15379"/>
        <dbReference type="ChEBI" id="CHEBI:16240"/>
        <dbReference type="ChEBI" id="CHEBI:28938"/>
        <dbReference type="ChEBI" id="CHEBI:36655"/>
        <dbReference type="ChEBI" id="CHEBI:57305"/>
        <dbReference type="EC" id="1.4.3.19"/>
    </reaction>
</comment>
<dbReference type="PANTHER" id="PTHR13847">
    <property type="entry name" value="SARCOSINE DEHYDROGENASE-RELATED"/>
    <property type="match status" value="1"/>
</dbReference>
<gene>
    <name evidence="8" type="ORF">J2T19_001034</name>
</gene>
<dbReference type="Gene3D" id="3.30.9.10">
    <property type="entry name" value="D-Amino Acid Oxidase, subunit A, domain 2"/>
    <property type="match status" value="1"/>
</dbReference>
<protein>
    <recommendedName>
        <fullName evidence="5">glycine oxidase</fullName>
        <ecNumber evidence="5">1.4.3.19</ecNumber>
    </recommendedName>
</protein>
<evidence type="ECO:0000256" key="4">
    <source>
        <dbReference type="ARBA" id="ARBA00049872"/>
    </source>
</evidence>
<reference evidence="8 9" key="1">
    <citation type="submission" date="2023-07" db="EMBL/GenBank/DDBJ databases">
        <title>Sorghum-associated microbial communities from plants grown in Nebraska, USA.</title>
        <authorList>
            <person name="Schachtman D."/>
        </authorList>
    </citation>
    <scope>NUCLEOTIDE SEQUENCE [LARGE SCALE GENOMIC DNA]</scope>
    <source>
        <strain evidence="8 9">DS1314</strain>
    </source>
</reference>
<keyword evidence="2" id="KW-0784">Thiamine biosynthesis</keyword>
<evidence type="ECO:0000256" key="6">
    <source>
        <dbReference type="SAM" id="MobiDB-lite"/>
    </source>
</evidence>
<keyword evidence="9" id="KW-1185">Reference proteome</keyword>
<dbReference type="EMBL" id="JAUSTI010000002">
    <property type="protein sequence ID" value="MDQ0169594.1"/>
    <property type="molecule type" value="Genomic_DNA"/>
</dbReference>
<dbReference type="SUPFAM" id="SSF54373">
    <property type="entry name" value="FAD-linked reductases, C-terminal domain"/>
    <property type="match status" value="1"/>
</dbReference>
<dbReference type="PANTHER" id="PTHR13847:SF289">
    <property type="entry name" value="GLYCINE OXIDASE"/>
    <property type="match status" value="1"/>
</dbReference>
<dbReference type="InterPro" id="IPR036188">
    <property type="entry name" value="FAD/NAD-bd_sf"/>
</dbReference>
<evidence type="ECO:0000313" key="9">
    <source>
        <dbReference type="Proteomes" id="UP001233836"/>
    </source>
</evidence>
<proteinExistence type="predicted"/>
<evidence type="ECO:0000256" key="1">
    <source>
        <dbReference type="ARBA" id="ARBA00004948"/>
    </source>
</evidence>
<evidence type="ECO:0000259" key="7">
    <source>
        <dbReference type="Pfam" id="PF01266"/>
    </source>
</evidence>
<evidence type="ECO:0000256" key="3">
    <source>
        <dbReference type="ARBA" id="ARBA00023002"/>
    </source>
</evidence>
<dbReference type="Gene3D" id="3.50.50.60">
    <property type="entry name" value="FAD/NAD(P)-binding domain"/>
    <property type="match status" value="1"/>
</dbReference>
<evidence type="ECO:0000256" key="5">
    <source>
        <dbReference type="ARBA" id="ARBA00050018"/>
    </source>
</evidence>
<comment type="pathway">
    <text evidence="1">Cofactor biosynthesis; thiamine diphosphate biosynthesis.</text>
</comment>
<comment type="caution">
    <text evidence="8">The sequence shown here is derived from an EMBL/GenBank/DDBJ whole genome shotgun (WGS) entry which is preliminary data.</text>
</comment>
<evidence type="ECO:0000313" key="8">
    <source>
        <dbReference type="EMBL" id="MDQ0169594.1"/>
    </source>
</evidence>
<dbReference type="NCBIfam" id="TIGR02352">
    <property type="entry name" value="thiamin_ThiO"/>
    <property type="match status" value="1"/>
</dbReference>
<dbReference type="EC" id="1.4.3.19" evidence="5"/>